<dbReference type="RefSeq" id="WP_085419002.1">
    <property type="nucleotide sequence ID" value="NZ_CP091509.1"/>
</dbReference>
<proteinExistence type="predicted"/>
<dbReference type="EMBL" id="MTAC01000049">
    <property type="protein sequence ID" value="OSI27607.1"/>
    <property type="molecule type" value="Genomic_DNA"/>
</dbReference>
<dbReference type="EMBL" id="MTAC01000083">
    <property type="protein sequence ID" value="OSI21689.1"/>
    <property type="molecule type" value="Genomic_DNA"/>
</dbReference>
<evidence type="ECO:0000313" key="3">
    <source>
        <dbReference type="EMBL" id="OSI27607.1"/>
    </source>
</evidence>
<reference evidence="2 4" key="1">
    <citation type="submission" date="2017-01" db="EMBL/GenBank/DDBJ databases">
        <authorList>
            <person name="Wolfgang W.J."/>
            <person name="Cole J."/>
            <person name="Wroblewski D."/>
            <person name="Mcginnis J."/>
            <person name="Musser K.A."/>
        </authorList>
    </citation>
    <scope>NUCLEOTIDE SEQUENCE [LARGE SCALE GENOMIC DNA]</scope>
    <source>
        <strain evidence="2 4">93087</strain>
    </source>
</reference>
<protein>
    <submittedName>
        <fullName evidence="2">Uncharacterized protein</fullName>
    </submittedName>
</protein>
<comment type="caution">
    <text evidence="2">The sequence shown here is derived from an EMBL/GenBank/DDBJ whole genome shotgun (WGS) entry which is preliminary data.</text>
</comment>
<sequence length="151" mass="17664">MNIEWISLILSLSAIVLSFINYRHRVKPSIRIVSVTKGFHEDIIVIEMERLKHGYHFYSVKTACMEKCTIIDYGQGIYSPRIPVNLLPKKKENLGYWINPKSSSDDESCLFWFTVSKTNRDRWLRLKFKSVSFPYKSSCSIPIIEEEVLIV</sequence>
<keyword evidence="4" id="KW-1185">Reference proteome</keyword>
<keyword evidence="1" id="KW-0472">Membrane</keyword>
<dbReference type="Proteomes" id="UP000193346">
    <property type="component" value="Unassembled WGS sequence"/>
</dbReference>
<organism evidence="2 4">
    <name type="scientific">Neisseria dumasiana</name>
    <dbReference type="NCBI Taxonomy" id="1931275"/>
    <lineage>
        <taxon>Bacteria</taxon>
        <taxon>Pseudomonadati</taxon>
        <taxon>Pseudomonadota</taxon>
        <taxon>Betaproteobacteria</taxon>
        <taxon>Neisseriales</taxon>
        <taxon>Neisseriaceae</taxon>
        <taxon>Neisseria</taxon>
    </lineage>
</organism>
<evidence type="ECO:0000313" key="4">
    <source>
        <dbReference type="Proteomes" id="UP000193346"/>
    </source>
</evidence>
<evidence type="ECO:0000256" key="1">
    <source>
        <dbReference type="SAM" id="Phobius"/>
    </source>
</evidence>
<feature type="transmembrane region" description="Helical" evidence="1">
    <location>
        <begin position="6"/>
        <end position="22"/>
    </location>
</feature>
<gene>
    <name evidence="3" type="ORF">BV913_11960</name>
    <name evidence="2" type="ORF">BV913_12525</name>
</gene>
<name>A0ABX3WHP2_9NEIS</name>
<accession>A0ABX3WHP2</accession>
<keyword evidence="1" id="KW-0812">Transmembrane</keyword>
<keyword evidence="1" id="KW-1133">Transmembrane helix</keyword>
<evidence type="ECO:0000313" key="2">
    <source>
        <dbReference type="EMBL" id="OSI21689.1"/>
    </source>
</evidence>